<feature type="region of interest" description="Disordered" evidence="1">
    <location>
        <begin position="1"/>
        <end position="20"/>
    </location>
</feature>
<name>A0AAD7IQ14_9AGAR</name>
<keyword evidence="3" id="KW-1185">Reference proteome</keyword>
<protein>
    <recommendedName>
        <fullName evidence="4">RNase H type-1 domain-containing protein</fullName>
    </recommendedName>
</protein>
<reference evidence="2" key="1">
    <citation type="submission" date="2023-03" db="EMBL/GenBank/DDBJ databases">
        <title>Massive genome expansion in bonnet fungi (Mycena s.s.) driven by repeated elements and novel gene families across ecological guilds.</title>
        <authorList>
            <consortium name="Lawrence Berkeley National Laboratory"/>
            <person name="Harder C.B."/>
            <person name="Miyauchi S."/>
            <person name="Viragh M."/>
            <person name="Kuo A."/>
            <person name="Thoen E."/>
            <person name="Andreopoulos B."/>
            <person name="Lu D."/>
            <person name="Skrede I."/>
            <person name="Drula E."/>
            <person name="Henrissat B."/>
            <person name="Morin E."/>
            <person name="Kohler A."/>
            <person name="Barry K."/>
            <person name="LaButti K."/>
            <person name="Morin E."/>
            <person name="Salamov A."/>
            <person name="Lipzen A."/>
            <person name="Mereny Z."/>
            <person name="Hegedus B."/>
            <person name="Baldrian P."/>
            <person name="Stursova M."/>
            <person name="Weitz H."/>
            <person name="Taylor A."/>
            <person name="Grigoriev I.V."/>
            <person name="Nagy L.G."/>
            <person name="Martin F."/>
            <person name="Kauserud H."/>
        </authorList>
    </citation>
    <scope>NUCLEOTIDE SEQUENCE</scope>
    <source>
        <strain evidence="2">CBHHK188m</strain>
    </source>
</reference>
<dbReference type="GO" id="GO:0003676">
    <property type="term" value="F:nucleic acid binding"/>
    <property type="evidence" value="ECO:0007669"/>
    <property type="project" value="InterPro"/>
</dbReference>
<accession>A0AAD7IQ14</accession>
<dbReference type="InterPro" id="IPR012337">
    <property type="entry name" value="RNaseH-like_sf"/>
</dbReference>
<evidence type="ECO:0000313" key="3">
    <source>
        <dbReference type="Proteomes" id="UP001215280"/>
    </source>
</evidence>
<dbReference type="SUPFAM" id="SSF53098">
    <property type="entry name" value="Ribonuclease H-like"/>
    <property type="match status" value="1"/>
</dbReference>
<gene>
    <name evidence="2" type="ORF">DFH07DRAFT_748409</name>
</gene>
<evidence type="ECO:0000256" key="1">
    <source>
        <dbReference type="SAM" id="MobiDB-lite"/>
    </source>
</evidence>
<comment type="caution">
    <text evidence="2">The sequence shown here is derived from an EMBL/GenBank/DDBJ whole genome shotgun (WGS) entry which is preliminary data.</text>
</comment>
<dbReference type="InterPro" id="IPR036397">
    <property type="entry name" value="RNaseH_sf"/>
</dbReference>
<dbReference type="EMBL" id="JARJLG010000098">
    <property type="protein sequence ID" value="KAJ7746467.1"/>
    <property type="molecule type" value="Genomic_DNA"/>
</dbReference>
<organism evidence="2 3">
    <name type="scientific">Mycena maculata</name>
    <dbReference type="NCBI Taxonomy" id="230809"/>
    <lineage>
        <taxon>Eukaryota</taxon>
        <taxon>Fungi</taxon>
        <taxon>Dikarya</taxon>
        <taxon>Basidiomycota</taxon>
        <taxon>Agaricomycotina</taxon>
        <taxon>Agaricomycetes</taxon>
        <taxon>Agaricomycetidae</taxon>
        <taxon>Agaricales</taxon>
        <taxon>Marasmiineae</taxon>
        <taxon>Mycenaceae</taxon>
        <taxon>Mycena</taxon>
    </lineage>
</organism>
<dbReference type="AlphaFoldDB" id="A0AAD7IQ14"/>
<evidence type="ECO:0008006" key="4">
    <source>
        <dbReference type="Google" id="ProtNLM"/>
    </source>
</evidence>
<feature type="compositionally biased region" description="Basic and acidic residues" evidence="1">
    <location>
        <begin position="1"/>
        <end position="16"/>
    </location>
</feature>
<evidence type="ECO:0000313" key="2">
    <source>
        <dbReference type="EMBL" id="KAJ7746467.1"/>
    </source>
</evidence>
<proteinExistence type="predicted"/>
<dbReference type="Proteomes" id="UP001215280">
    <property type="component" value="Unassembled WGS sequence"/>
</dbReference>
<dbReference type="Gene3D" id="3.30.420.10">
    <property type="entry name" value="Ribonuclease H-like superfamily/Ribonuclease H"/>
    <property type="match status" value="1"/>
</dbReference>
<sequence>MTSRTNEPKERKDPPVRRRAATVPAPVAIEIFIAGSVHVPSSKKACAATGTFIEEGDMRNKGKCIPVVGEQSLYTAELFAALEAVKMTNRDTVLTITSTQSYVLDAMNKKLPSWENDGWVGVKHRNVLRCLATELKARRARTMFKVAAPGSPERAQCKKASMLAKRSARIQTEERWDLTIPPDTALPGLPLQGNRQRVFYRSIWEIKSQVLSPRPSTLMMLETVRRDVETTFGRHVTEADIWQAVATKDILPRIAQFLWKGLHNAHRIGIYWTHIPECEDRAICQECGVLEDLNHILLGCKSPGQEIIWQAAESLWRGKEDKWPAVSLGTILGCGLAGFRDENGKAKRGTQRLYQILISESAYLIWKLRNDRVISRDRAPTMEEEIRNRWKYHLNQHLQSDITLANRPHTGKRPALAPSLVTDTWSGTLDDEHRLPTNWLQEPRVLVGSRAFPRARPGRHNSYTLSALAPGRLKVPVVFNVGGDD</sequence>